<dbReference type="OrthoDB" id="7474070at2759"/>
<proteinExistence type="predicted"/>
<name>A0A2J7RGF1_9NEOP</name>
<reference evidence="1 2" key="1">
    <citation type="submission" date="2017-12" db="EMBL/GenBank/DDBJ databases">
        <title>Hemimetabolous genomes reveal molecular basis of termite eusociality.</title>
        <authorList>
            <person name="Harrison M.C."/>
            <person name="Jongepier E."/>
            <person name="Robertson H.M."/>
            <person name="Arning N."/>
            <person name="Bitard-Feildel T."/>
            <person name="Chao H."/>
            <person name="Childers C.P."/>
            <person name="Dinh H."/>
            <person name="Doddapaneni H."/>
            <person name="Dugan S."/>
            <person name="Gowin J."/>
            <person name="Greiner C."/>
            <person name="Han Y."/>
            <person name="Hu H."/>
            <person name="Hughes D.S.T."/>
            <person name="Huylmans A.-K."/>
            <person name="Kemena C."/>
            <person name="Kremer L.P.M."/>
            <person name="Lee S.L."/>
            <person name="Lopez-Ezquerra A."/>
            <person name="Mallet L."/>
            <person name="Monroy-Kuhn J.M."/>
            <person name="Moser A."/>
            <person name="Murali S.C."/>
            <person name="Muzny D.M."/>
            <person name="Otani S."/>
            <person name="Piulachs M.-D."/>
            <person name="Poelchau M."/>
            <person name="Qu J."/>
            <person name="Schaub F."/>
            <person name="Wada-Katsumata A."/>
            <person name="Worley K.C."/>
            <person name="Xie Q."/>
            <person name="Ylla G."/>
            <person name="Poulsen M."/>
            <person name="Gibbs R.A."/>
            <person name="Schal C."/>
            <person name="Richards S."/>
            <person name="Belles X."/>
            <person name="Korb J."/>
            <person name="Bornberg-Bauer E."/>
        </authorList>
    </citation>
    <scope>NUCLEOTIDE SEQUENCE [LARGE SCALE GENOMIC DNA]</scope>
    <source>
        <tissue evidence="1">Whole body</tissue>
    </source>
</reference>
<dbReference type="Proteomes" id="UP000235965">
    <property type="component" value="Unassembled WGS sequence"/>
</dbReference>
<organism evidence="1 2">
    <name type="scientific">Cryptotermes secundus</name>
    <dbReference type="NCBI Taxonomy" id="105785"/>
    <lineage>
        <taxon>Eukaryota</taxon>
        <taxon>Metazoa</taxon>
        <taxon>Ecdysozoa</taxon>
        <taxon>Arthropoda</taxon>
        <taxon>Hexapoda</taxon>
        <taxon>Insecta</taxon>
        <taxon>Pterygota</taxon>
        <taxon>Neoptera</taxon>
        <taxon>Polyneoptera</taxon>
        <taxon>Dictyoptera</taxon>
        <taxon>Blattodea</taxon>
        <taxon>Blattoidea</taxon>
        <taxon>Termitoidae</taxon>
        <taxon>Kalotermitidae</taxon>
        <taxon>Cryptotermitinae</taxon>
        <taxon>Cryptotermes</taxon>
    </lineage>
</organism>
<gene>
    <name evidence="1" type="ORF">B7P43_G00921</name>
</gene>
<dbReference type="EMBL" id="NEVH01004400">
    <property type="protein sequence ID" value="PNF39900.1"/>
    <property type="molecule type" value="Genomic_DNA"/>
</dbReference>
<comment type="caution">
    <text evidence="1">The sequence shown here is derived from an EMBL/GenBank/DDBJ whole genome shotgun (WGS) entry which is preliminary data.</text>
</comment>
<accession>A0A2J7RGF1</accession>
<sequence>MLQHITAAVKSTIDLEWIRCTGCSLHYQGIVDGIVRCLTRIYIPWWCKRTNRLMTESARRRATKRKNKILTHQ</sequence>
<evidence type="ECO:0000313" key="2">
    <source>
        <dbReference type="Proteomes" id="UP000235965"/>
    </source>
</evidence>
<evidence type="ECO:0000313" key="1">
    <source>
        <dbReference type="EMBL" id="PNF39900.1"/>
    </source>
</evidence>
<protein>
    <submittedName>
        <fullName evidence="1">Uncharacterized protein</fullName>
    </submittedName>
</protein>
<dbReference type="AlphaFoldDB" id="A0A2J7RGF1"/>
<keyword evidence="2" id="KW-1185">Reference proteome</keyword>
<dbReference type="InParanoid" id="A0A2J7RGF1"/>